<dbReference type="EMBL" id="JASSZA010000008">
    <property type="protein sequence ID" value="KAK2104932.1"/>
    <property type="molecule type" value="Genomic_DNA"/>
</dbReference>
<organism evidence="2 3">
    <name type="scientific">Saguinus oedipus</name>
    <name type="common">Cotton-top tamarin</name>
    <name type="synonym">Oedipomidas oedipus</name>
    <dbReference type="NCBI Taxonomy" id="9490"/>
    <lineage>
        <taxon>Eukaryota</taxon>
        <taxon>Metazoa</taxon>
        <taxon>Chordata</taxon>
        <taxon>Craniata</taxon>
        <taxon>Vertebrata</taxon>
        <taxon>Euteleostomi</taxon>
        <taxon>Mammalia</taxon>
        <taxon>Eutheria</taxon>
        <taxon>Euarchontoglires</taxon>
        <taxon>Primates</taxon>
        <taxon>Haplorrhini</taxon>
        <taxon>Platyrrhini</taxon>
        <taxon>Cebidae</taxon>
        <taxon>Callitrichinae</taxon>
        <taxon>Saguinus</taxon>
    </lineage>
</organism>
<feature type="region of interest" description="Disordered" evidence="1">
    <location>
        <begin position="1"/>
        <end position="186"/>
    </location>
</feature>
<keyword evidence="3" id="KW-1185">Reference proteome</keyword>
<gene>
    <name evidence="2" type="ORF">P7K49_018788</name>
</gene>
<accession>A0ABQ9V936</accession>
<name>A0ABQ9V936_SAGOE</name>
<evidence type="ECO:0000256" key="1">
    <source>
        <dbReference type="SAM" id="MobiDB-lite"/>
    </source>
</evidence>
<feature type="compositionally biased region" description="Low complexity" evidence="1">
    <location>
        <begin position="16"/>
        <end position="27"/>
    </location>
</feature>
<comment type="caution">
    <text evidence="2">The sequence shown here is derived from an EMBL/GenBank/DDBJ whole genome shotgun (WGS) entry which is preliminary data.</text>
</comment>
<evidence type="ECO:0000313" key="2">
    <source>
        <dbReference type="EMBL" id="KAK2104932.1"/>
    </source>
</evidence>
<dbReference type="Proteomes" id="UP001266305">
    <property type="component" value="Unassembled WGS sequence"/>
</dbReference>
<feature type="compositionally biased region" description="Low complexity" evidence="1">
    <location>
        <begin position="77"/>
        <end position="96"/>
    </location>
</feature>
<reference evidence="2 3" key="1">
    <citation type="submission" date="2023-05" db="EMBL/GenBank/DDBJ databases">
        <title>B98-5 Cell Line De Novo Hybrid Assembly: An Optical Mapping Approach.</title>
        <authorList>
            <person name="Kananen K."/>
            <person name="Auerbach J.A."/>
            <person name="Kautto E."/>
            <person name="Blachly J.S."/>
        </authorList>
    </citation>
    <scope>NUCLEOTIDE SEQUENCE [LARGE SCALE GENOMIC DNA]</scope>
    <source>
        <strain evidence="2">B95-8</strain>
        <tissue evidence="2">Cell line</tissue>
    </source>
</reference>
<feature type="compositionally biased region" description="Pro residues" evidence="1">
    <location>
        <begin position="36"/>
        <end position="45"/>
    </location>
</feature>
<proteinExistence type="predicted"/>
<evidence type="ECO:0000313" key="3">
    <source>
        <dbReference type="Proteomes" id="UP001266305"/>
    </source>
</evidence>
<sequence length="322" mass="33113">MGAKEAGREVGPGPPGLRLAWARPARAGGPGRTEFPAPPSPPPSSPGEVQGHRGKRATRGPRSSRMPGDAAGREPARPSVPAAAPRFSRPAPFGAAGARGPGSAGLGQWLRPAPASSGAAPWRRQKDARPRAGEDRERRGGAFGAGELPGTSHQEPGAGSTRGCAVRRGGLRAPPGGPAGEAARRGEARRLWLRGARLRCLPRTQGAPSGVCALQPGGCQGLEAPMGGVWARRGLGFVTVEPAGADSADFTPTVRPSARKRVPAAAVIGCRSGQHGDWVKDPASAALARAARTVIGRRSSRRADWTLDTARAAIGCRSQPRR</sequence>
<feature type="compositionally biased region" description="Basic and acidic residues" evidence="1">
    <location>
        <begin position="124"/>
        <end position="140"/>
    </location>
</feature>
<protein>
    <submittedName>
        <fullName evidence="2">Uncharacterized protein</fullName>
    </submittedName>
</protein>